<dbReference type="PANTHER" id="PTHR24322:SF736">
    <property type="entry name" value="RETINOL DEHYDROGENASE 10"/>
    <property type="match status" value="1"/>
</dbReference>
<protein>
    <submittedName>
        <fullName evidence="4">SDR family NAD(P)-dependent oxidoreductase</fullName>
    </submittedName>
</protein>
<comment type="similarity">
    <text evidence="1 3">Belongs to the short-chain dehydrogenases/reductases (SDR) family.</text>
</comment>
<evidence type="ECO:0000256" key="2">
    <source>
        <dbReference type="ARBA" id="ARBA00023002"/>
    </source>
</evidence>
<dbReference type="GO" id="GO:0016616">
    <property type="term" value="F:oxidoreductase activity, acting on the CH-OH group of donors, NAD or NADP as acceptor"/>
    <property type="evidence" value="ECO:0007669"/>
    <property type="project" value="TreeGrafter"/>
</dbReference>
<evidence type="ECO:0000313" key="5">
    <source>
        <dbReference type="Proteomes" id="UP000253940"/>
    </source>
</evidence>
<gene>
    <name evidence="4" type="ORF">HYN46_15695</name>
</gene>
<dbReference type="CDD" id="cd05233">
    <property type="entry name" value="SDR_c"/>
    <property type="match status" value="1"/>
</dbReference>
<dbReference type="PANTHER" id="PTHR24322">
    <property type="entry name" value="PKSB"/>
    <property type="match status" value="1"/>
</dbReference>
<organism evidence="4 5">
    <name type="scientific">Aquirhabdus parva</name>
    <dbReference type="NCBI Taxonomy" id="2283318"/>
    <lineage>
        <taxon>Bacteria</taxon>
        <taxon>Pseudomonadati</taxon>
        <taxon>Pseudomonadota</taxon>
        <taxon>Gammaproteobacteria</taxon>
        <taxon>Moraxellales</taxon>
        <taxon>Moraxellaceae</taxon>
        <taxon>Aquirhabdus</taxon>
    </lineage>
</organism>
<evidence type="ECO:0000256" key="3">
    <source>
        <dbReference type="RuleBase" id="RU000363"/>
    </source>
</evidence>
<dbReference type="Pfam" id="PF00106">
    <property type="entry name" value="adh_short"/>
    <property type="match status" value="1"/>
</dbReference>
<dbReference type="PROSITE" id="PS00061">
    <property type="entry name" value="ADH_SHORT"/>
    <property type="match status" value="1"/>
</dbReference>
<dbReference type="PRINTS" id="PR00081">
    <property type="entry name" value="GDHRDH"/>
</dbReference>
<dbReference type="RefSeq" id="WP_114900263.1">
    <property type="nucleotide sequence ID" value="NZ_CP031222.1"/>
</dbReference>
<sequence length="282" mass="29690">MARTKALNLEGAVVAVTGGARGIGLAITEAMLAAGAKVSIGDIDVALAEKEAQRLGIFAARLDVRSRESFTAFLDATETALGPIDVLVNNAGIMPMGAFTNEDPALAEAQIDINFRGVFYGTQLALPGMLTRHRGHIVNIASLAGRFAIPGAAVYTGTKFAVVGMTEAVAAENRGSGVNFTIIMPSKVTTELASGTDDAGRGIPAVSPQEVAQAVVNAVRHPRLMVAVPDYLQTAHALYGLVPSWLQERGRRILGDNRILTNLDHKAHAGYEQRIAKLAVKK</sequence>
<dbReference type="InterPro" id="IPR002347">
    <property type="entry name" value="SDR_fam"/>
</dbReference>
<dbReference type="SUPFAM" id="SSF51735">
    <property type="entry name" value="NAD(P)-binding Rossmann-fold domains"/>
    <property type="match status" value="1"/>
</dbReference>
<dbReference type="InterPro" id="IPR036291">
    <property type="entry name" value="NAD(P)-bd_dom_sf"/>
</dbReference>
<dbReference type="EMBL" id="CP031222">
    <property type="protein sequence ID" value="AXI04155.1"/>
    <property type="molecule type" value="Genomic_DNA"/>
</dbReference>
<accession>A0A345PA46</accession>
<dbReference type="OrthoDB" id="9806974at2"/>
<dbReference type="AlphaFoldDB" id="A0A345PA46"/>
<proteinExistence type="inferred from homology"/>
<name>A0A345PA46_9GAMM</name>
<keyword evidence="2" id="KW-0560">Oxidoreductase</keyword>
<dbReference type="NCBIfam" id="NF005878">
    <property type="entry name" value="PRK07825.1"/>
    <property type="match status" value="1"/>
</dbReference>
<keyword evidence="5" id="KW-1185">Reference proteome</keyword>
<dbReference type="InterPro" id="IPR020904">
    <property type="entry name" value="Sc_DH/Rdtase_CS"/>
</dbReference>
<reference evidence="4 5" key="1">
    <citation type="submission" date="2018-07" db="EMBL/GenBank/DDBJ databases">
        <title>Genome sequencing of Moraxellaceae gen. HYN0046.</title>
        <authorList>
            <person name="Kim M."/>
            <person name="Yi H."/>
        </authorList>
    </citation>
    <scope>NUCLEOTIDE SEQUENCE [LARGE SCALE GENOMIC DNA]</scope>
    <source>
        <strain evidence="4 5">HYN0046</strain>
    </source>
</reference>
<dbReference type="PRINTS" id="PR00080">
    <property type="entry name" value="SDRFAMILY"/>
</dbReference>
<evidence type="ECO:0000313" key="4">
    <source>
        <dbReference type="EMBL" id="AXI04155.1"/>
    </source>
</evidence>
<dbReference type="Proteomes" id="UP000253940">
    <property type="component" value="Chromosome"/>
</dbReference>
<dbReference type="Gene3D" id="3.40.50.720">
    <property type="entry name" value="NAD(P)-binding Rossmann-like Domain"/>
    <property type="match status" value="1"/>
</dbReference>
<evidence type="ECO:0000256" key="1">
    <source>
        <dbReference type="ARBA" id="ARBA00006484"/>
    </source>
</evidence>
<dbReference type="KEGG" id="mbah:HYN46_15695"/>